<sequence length="160" mass="17046">MVTLKVFTVSLLAGAVSAQWWPPVRPTPTTAQVAPAPVPAAPGATQTLYGRCGGEGHTGPYICPGGAFCKPSNQWYSQCVAIEDIQGRPGEVRTLTTTFSYDVGGQNPRQISTKVTYTVPSPGGIVTSVRPTTTSTPPVQIVTLTLKPDEPCDHEYWCQK</sequence>
<evidence type="ECO:0000313" key="5">
    <source>
        <dbReference type="Proteomes" id="UP001301769"/>
    </source>
</evidence>
<dbReference type="GO" id="GO:0030248">
    <property type="term" value="F:cellulose binding"/>
    <property type="evidence" value="ECO:0007669"/>
    <property type="project" value="InterPro"/>
</dbReference>
<dbReference type="InterPro" id="IPR000254">
    <property type="entry name" value="CBD"/>
</dbReference>
<evidence type="ECO:0000256" key="2">
    <source>
        <dbReference type="SAM" id="SignalP"/>
    </source>
</evidence>
<name>A0AAN6YE15_9PEZI</name>
<dbReference type="SMART" id="SM00236">
    <property type="entry name" value="fCBD"/>
    <property type="match status" value="1"/>
</dbReference>
<organism evidence="4 5">
    <name type="scientific">Rhypophila decipiens</name>
    <dbReference type="NCBI Taxonomy" id="261697"/>
    <lineage>
        <taxon>Eukaryota</taxon>
        <taxon>Fungi</taxon>
        <taxon>Dikarya</taxon>
        <taxon>Ascomycota</taxon>
        <taxon>Pezizomycotina</taxon>
        <taxon>Sordariomycetes</taxon>
        <taxon>Sordariomycetidae</taxon>
        <taxon>Sordariales</taxon>
        <taxon>Naviculisporaceae</taxon>
        <taxon>Rhypophila</taxon>
    </lineage>
</organism>
<reference evidence="4" key="1">
    <citation type="journal article" date="2023" name="Mol. Phylogenet. Evol.">
        <title>Genome-scale phylogeny and comparative genomics of the fungal order Sordariales.</title>
        <authorList>
            <person name="Hensen N."/>
            <person name="Bonometti L."/>
            <person name="Westerberg I."/>
            <person name="Brannstrom I.O."/>
            <person name="Guillou S."/>
            <person name="Cros-Aarteil S."/>
            <person name="Calhoun S."/>
            <person name="Haridas S."/>
            <person name="Kuo A."/>
            <person name="Mondo S."/>
            <person name="Pangilinan J."/>
            <person name="Riley R."/>
            <person name="LaButti K."/>
            <person name="Andreopoulos B."/>
            <person name="Lipzen A."/>
            <person name="Chen C."/>
            <person name="Yan M."/>
            <person name="Daum C."/>
            <person name="Ng V."/>
            <person name="Clum A."/>
            <person name="Steindorff A."/>
            <person name="Ohm R.A."/>
            <person name="Martin F."/>
            <person name="Silar P."/>
            <person name="Natvig D.O."/>
            <person name="Lalanne C."/>
            <person name="Gautier V."/>
            <person name="Ament-Velasquez S.L."/>
            <person name="Kruys A."/>
            <person name="Hutchinson M.I."/>
            <person name="Powell A.J."/>
            <person name="Barry K."/>
            <person name="Miller A.N."/>
            <person name="Grigoriev I.V."/>
            <person name="Debuchy R."/>
            <person name="Gladieux P."/>
            <person name="Hiltunen Thoren M."/>
            <person name="Johannesson H."/>
        </authorList>
    </citation>
    <scope>NUCLEOTIDE SEQUENCE</scope>
    <source>
        <strain evidence="4">PSN293</strain>
    </source>
</reference>
<dbReference type="PROSITE" id="PS00562">
    <property type="entry name" value="CBM1_1"/>
    <property type="match status" value="1"/>
</dbReference>
<dbReference type="AlphaFoldDB" id="A0AAN6YE15"/>
<dbReference type="GO" id="GO:0005975">
    <property type="term" value="P:carbohydrate metabolic process"/>
    <property type="evidence" value="ECO:0007669"/>
    <property type="project" value="InterPro"/>
</dbReference>
<evidence type="ECO:0000256" key="1">
    <source>
        <dbReference type="ARBA" id="ARBA00022729"/>
    </source>
</evidence>
<dbReference type="EMBL" id="MU858064">
    <property type="protein sequence ID" value="KAK4216911.1"/>
    <property type="molecule type" value="Genomic_DNA"/>
</dbReference>
<evidence type="ECO:0000259" key="3">
    <source>
        <dbReference type="PROSITE" id="PS51164"/>
    </source>
</evidence>
<feature type="domain" description="CBM1" evidence="3">
    <location>
        <begin position="44"/>
        <end position="80"/>
    </location>
</feature>
<dbReference type="PROSITE" id="PS51164">
    <property type="entry name" value="CBM1_2"/>
    <property type="match status" value="1"/>
</dbReference>
<evidence type="ECO:0000313" key="4">
    <source>
        <dbReference type="EMBL" id="KAK4216911.1"/>
    </source>
</evidence>
<keyword evidence="5" id="KW-1185">Reference proteome</keyword>
<gene>
    <name evidence="4" type="ORF">QBC37DRAFT_453053</name>
</gene>
<protein>
    <recommendedName>
        <fullName evidence="3">CBM1 domain-containing protein</fullName>
    </recommendedName>
</protein>
<dbReference type="InterPro" id="IPR035971">
    <property type="entry name" value="CBD_sf"/>
</dbReference>
<proteinExistence type="predicted"/>
<dbReference type="Pfam" id="PF00734">
    <property type="entry name" value="CBM_1"/>
    <property type="match status" value="1"/>
</dbReference>
<dbReference type="GO" id="GO:0005576">
    <property type="term" value="C:extracellular region"/>
    <property type="evidence" value="ECO:0007669"/>
    <property type="project" value="InterPro"/>
</dbReference>
<comment type="caution">
    <text evidence="4">The sequence shown here is derived from an EMBL/GenBank/DDBJ whole genome shotgun (WGS) entry which is preliminary data.</text>
</comment>
<feature type="signal peptide" evidence="2">
    <location>
        <begin position="1"/>
        <end position="18"/>
    </location>
</feature>
<accession>A0AAN6YE15</accession>
<keyword evidence="1 2" id="KW-0732">Signal</keyword>
<reference evidence="4" key="2">
    <citation type="submission" date="2023-05" db="EMBL/GenBank/DDBJ databases">
        <authorList>
            <consortium name="Lawrence Berkeley National Laboratory"/>
            <person name="Steindorff A."/>
            <person name="Hensen N."/>
            <person name="Bonometti L."/>
            <person name="Westerberg I."/>
            <person name="Brannstrom I.O."/>
            <person name="Guillou S."/>
            <person name="Cros-Aarteil S."/>
            <person name="Calhoun S."/>
            <person name="Haridas S."/>
            <person name="Kuo A."/>
            <person name="Mondo S."/>
            <person name="Pangilinan J."/>
            <person name="Riley R."/>
            <person name="Labutti K."/>
            <person name="Andreopoulos B."/>
            <person name="Lipzen A."/>
            <person name="Chen C."/>
            <person name="Yanf M."/>
            <person name="Daum C."/>
            <person name="Ng V."/>
            <person name="Clum A."/>
            <person name="Ohm R."/>
            <person name="Martin F."/>
            <person name="Silar P."/>
            <person name="Natvig D."/>
            <person name="Lalanne C."/>
            <person name="Gautier V."/>
            <person name="Ament-Velasquez S.L."/>
            <person name="Kruys A."/>
            <person name="Hutchinson M.I."/>
            <person name="Powell A.J."/>
            <person name="Barry K."/>
            <person name="Miller A.N."/>
            <person name="Grigoriev I.V."/>
            <person name="Debuchy R."/>
            <person name="Gladieux P."/>
            <person name="Thoren M.H."/>
            <person name="Johannesson H."/>
        </authorList>
    </citation>
    <scope>NUCLEOTIDE SEQUENCE</scope>
    <source>
        <strain evidence="4">PSN293</strain>
    </source>
</reference>
<feature type="chain" id="PRO_5042918495" description="CBM1 domain-containing protein" evidence="2">
    <location>
        <begin position="19"/>
        <end position="160"/>
    </location>
</feature>
<dbReference type="Proteomes" id="UP001301769">
    <property type="component" value="Unassembled WGS sequence"/>
</dbReference>
<dbReference type="SUPFAM" id="SSF57180">
    <property type="entry name" value="Cellulose-binding domain"/>
    <property type="match status" value="1"/>
</dbReference>